<feature type="chain" id="PRO_5044880959" evidence="2">
    <location>
        <begin position="24"/>
        <end position="158"/>
    </location>
</feature>
<reference evidence="3 4" key="1">
    <citation type="journal article" date="2023" name="Sci. Data">
        <title>Genome assembly of the Korean intertidal mud-creeper Batillaria attramentaria.</title>
        <authorList>
            <person name="Patra A.K."/>
            <person name="Ho P.T."/>
            <person name="Jun S."/>
            <person name="Lee S.J."/>
            <person name="Kim Y."/>
            <person name="Won Y.J."/>
        </authorList>
    </citation>
    <scope>NUCLEOTIDE SEQUENCE [LARGE SCALE GENOMIC DNA]</scope>
    <source>
        <strain evidence="3">Wonlab-2016</strain>
    </source>
</reference>
<evidence type="ECO:0000313" key="3">
    <source>
        <dbReference type="EMBL" id="KAK7457939.1"/>
    </source>
</evidence>
<comment type="caution">
    <text evidence="3">The sequence shown here is derived from an EMBL/GenBank/DDBJ whole genome shotgun (WGS) entry which is preliminary data.</text>
</comment>
<dbReference type="EMBL" id="JACVVK020000669">
    <property type="protein sequence ID" value="KAK7457939.1"/>
    <property type="molecule type" value="Genomic_DNA"/>
</dbReference>
<feature type="region of interest" description="Disordered" evidence="1">
    <location>
        <begin position="70"/>
        <end position="100"/>
    </location>
</feature>
<protein>
    <submittedName>
        <fullName evidence="3">Uncharacterized protein</fullName>
    </submittedName>
</protein>
<proteinExistence type="predicted"/>
<keyword evidence="2" id="KW-0732">Signal</keyword>
<sequence>HKKMTMKILILLHMLCLTPEILSCIWLDSHHPSCDDIKNGYVFNGSAASSLSLVIPSAREEHVGRYVCSNPEANTEHRDEKPEKKKEKERYMPEQTQPKEKLETFSTISRNGIETGLNVQMSLINLCGEEWKRRLEDAIEQTLEEAGKGQCPRVRRDD</sequence>
<organism evidence="3 4">
    <name type="scientific">Batillaria attramentaria</name>
    <dbReference type="NCBI Taxonomy" id="370345"/>
    <lineage>
        <taxon>Eukaryota</taxon>
        <taxon>Metazoa</taxon>
        <taxon>Spiralia</taxon>
        <taxon>Lophotrochozoa</taxon>
        <taxon>Mollusca</taxon>
        <taxon>Gastropoda</taxon>
        <taxon>Caenogastropoda</taxon>
        <taxon>Sorbeoconcha</taxon>
        <taxon>Cerithioidea</taxon>
        <taxon>Batillariidae</taxon>
        <taxon>Batillaria</taxon>
    </lineage>
</organism>
<feature type="non-terminal residue" evidence="3">
    <location>
        <position position="1"/>
    </location>
</feature>
<feature type="signal peptide" evidence="2">
    <location>
        <begin position="1"/>
        <end position="23"/>
    </location>
</feature>
<name>A0ABD0J3V3_9CAEN</name>
<dbReference type="AlphaFoldDB" id="A0ABD0J3V3"/>
<dbReference type="Proteomes" id="UP001519460">
    <property type="component" value="Unassembled WGS sequence"/>
</dbReference>
<accession>A0ABD0J3V3</accession>
<feature type="compositionally biased region" description="Basic and acidic residues" evidence="1">
    <location>
        <begin position="74"/>
        <end position="100"/>
    </location>
</feature>
<gene>
    <name evidence="3" type="ORF">BaRGS_00039183</name>
</gene>
<evidence type="ECO:0000256" key="2">
    <source>
        <dbReference type="SAM" id="SignalP"/>
    </source>
</evidence>
<evidence type="ECO:0000313" key="4">
    <source>
        <dbReference type="Proteomes" id="UP001519460"/>
    </source>
</evidence>
<keyword evidence="4" id="KW-1185">Reference proteome</keyword>
<feature type="non-terminal residue" evidence="3">
    <location>
        <position position="158"/>
    </location>
</feature>
<evidence type="ECO:0000256" key="1">
    <source>
        <dbReference type="SAM" id="MobiDB-lite"/>
    </source>
</evidence>